<dbReference type="SUPFAM" id="SSF48498">
    <property type="entry name" value="Tetracyclin repressor-like, C-terminal domain"/>
    <property type="match status" value="1"/>
</dbReference>
<dbReference type="SUPFAM" id="SSF46689">
    <property type="entry name" value="Homeodomain-like"/>
    <property type="match status" value="1"/>
</dbReference>
<evidence type="ECO:0000256" key="4">
    <source>
        <dbReference type="PROSITE-ProRule" id="PRU00335"/>
    </source>
</evidence>
<protein>
    <submittedName>
        <fullName evidence="6">TetR family transcriptional regulator C-terminal domain-containing protein</fullName>
    </submittedName>
</protein>
<evidence type="ECO:0000256" key="1">
    <source>
        <dbReference type="ARBA" id="ARBA00023015"/>
    </source>
</evidence>
<evidence type="ECO:0000256" key="2">
    <source>
        <dbReference type="ARBA" id="ARBA00023125"/>
    </source>
</evidence>
<evidence type="ECO:0000313" key="7">
    <source>
        <dbReference type="Proteomes" id="UP000650524"/>
    </source>
</evidence>
<dbReference type="InterPro" id="IPR009057">
    <property type="entry name" value="Homeodomain-like_sf"/>
</dbReference>
<dbReference type="PRINTS" id="PR00455">
    <property type="entry name" value="HTHTETR"/>
</dbReference>
<dbReference type="EMBL" id="JACNJD010000322">
    <property type="protein sequence ID" value="MBC8178880.1"/>
    <property type="molecule type" value="Genomic_DNA"/>
</dbReference>
<sequence>MKTNTKQKILDTGAELIHLKGFNHTGLQEILKGAGVPKGSFYNYFSNKEDFGLQVIDHFAGYYTFMSRPILEDPSLSPLQKIRRLLEWFMEFFKSKDYAYGCPIGNLAQEMGDLSPAFREKLRSALDILVDTYSGLLAESQKKGEISQDLDVREAARFLVSSWHGALMHMKAIKGPQPLENHKRFMFDYVLKP</sequence>
<keyword evidence="3" id="KW-0804">Transcription</keyword>
<dbReference type="PANTHER" id="PTHR47506">
    <property type="entry name" value="TRANSCRIPTIONAL REGULATORY PROTEIN"/>
    <property type="match status" value="1"/>
</dbReference>
<dbReference type="PANTHER" id="PTHR47506:SF6">
    <property type="entry name" value="HTH-TYPE TRANSCRIPTIONAL REPRESSOR NEMR"/>
    <property type="match status" value="1"/>
</dbReference>
<dbReference type="InterPro" id="IPR036271">
    <property type="entry name" value="Tet_transcr_reg_TetR-rel_C_sf"/>
</dbReference>
<evidence type="ECO:0000256" key="3">
    <source>
        <dbReference type="ARBA" id="ARBA00023163"/>
    </source>
</evidence>
<dbReference type="InterPro" id="IPR001647">
    <property type="entry name" value="HTH_TetR"/>
</dbReference>
<feature type="DNA-binding region" description="H-T-H motif" evidence="4">
    <location>
        <begin position="26"/>
        <end position="45"/>
    </location>
</feature>
<dbReference type="GO" id="GO:0003677">
    <property type="term" value="F:DNA binding"/>
    <property type="evidence" value="ECO:0007669"/>
    <property type="project" value="UniProtKB-UniRule"/>
</dbReference>
<proteinExistence type="predicted"/>
<evidence type="ECO:0000313" key="6">
    <source>
        <dbReference type="EMBL" id="MBC8178880.1"/>
    </source>
</evidence>
<dbReference type="Pfam" id="PF16925">
    <property type="entry name" value="TetR_C_13"/>
    <property type="match status" value="1"/>
</dbReference>
<organism evidence="6 7">
    <name type="scientific">Candidatus Desulfacyla euxinica</name>
    <dbReference type="NCBI Taxonomy" id="2841693"/>
    <lineage>
        <taxon>Bacteria</taxon>
        <taxon>Deltaproteobacteria</taxon>
        <taxon>Candidatus Desulfacyla</taxon>
    </lineage>
</organism>
<evidence type="ECO:0000259" key="5">
    <source>
        <dbReference type="PROSITE" id="PS50977"/>
    </source>
</evidence>
<dbReference type="AlphaFoldDB" id="A0A8J6T4J6"/>
<gene>
    <name evidence="6" type="ORF">H8E19_15860</name>
</gene>
<reference evidence="6 7" key="1">
    <citation type="submission" date="2020-08" db="EMBL/GenBank/DDBJ databases">
        <title>Bridging the membrane lipid divide: bacteria of the FCB group superphylum have the potential to synthesize archaeal ether lipids.</title>
        <authorList>
            <person name="Villanueva L."/>
            <person name="Von Meijenfeldt F.A.B."/>
            <person name="Westbye A.B."/>
            <person name="Yadav S."/>
            <person name="Hopmans E.C."/>
            <person name="Dutilh B.E."/>
            <person name="Sinninghe Damste J.S."/>
        </authorList>
    </citation>
    <scope>NUCLEOTIDE SEQUENCE [LARGE SCALE GENOMIC DNA]</scope>
    <source>
        <strain evidence="6">NIOZ-UU27</strain>
    </source>
</reference>
<dbReference type="Gene3D" id="1.10.357.10">
    <property type="entry name" value="Tetracycline Repressor, domain 2"/>
    <property type="match status" value="1"/>
</dbReference>
<name>A0A8J6T4J6_9DELT</name>
<keyword evidence="1" id="KW-0805">Transcription regulation</keyword>
<feature type="domain" description="HTH tetR-type" evidence="5">
    <location>
        <begin position="3"/>
        <end position="63"/>
    </location>
</feature>
<comment type="caution">
    <text evidence="6">The sequence shown here is derived from an EMBL/GenBank/DDBJ whole genome shotgun (WGS) entry which is preliminary data.</text>
</comment>
<keyword evidence="2 4" id="KW-0238">DNA-binding</keyword>
<accession>A0A8J6T4J6</accession>
<dbReference type="Proteomes" id="UP000650524">
    <property type="component" value="Unassembled WGS sequence"/>
</dbReference>
<dbReference type="PROSITE" id="PS50977">
    <property type="entry name" value="HTH_TETR_2"/>
    <property type="match status" value="1"/>
</dbReference>
<dbReference type="Pfam" id="PF00440">
    <property type="entry name" value="TetR_N"/>
    <property type="match status" value="1"/>
</dbReference>
<dbReference type="InterPro" id="IPR011075">
    <property type="entry name" value="TetR_C"/>
</dbReference>